<name>A0A1Y0IFK3_9GAMM</name>
<dbReference type="EMBL" id="CP021425">
    <property type="protein sequence ID" value="ARU59288.1"/>
    <property type="molecule type" value="Genomic_DNA"/>
</dbReference>
<evidence type="ECO:0008006" key="3">
    <source>
        <dbReference type="Google" id="ProtNLM"/>
    </source>
</evidence>
<dbReference type="InterPro" id="IPR023393">
    <property type="entry name" value="START-like_dom_sf"/>
</dbReference>
<evidence type="ECO:0000313" key="1">
    <source>
        <dbReference type="EMBL" id="ARU59288.1"/>
    </source>
</evidence>
<dbReference type="OrthoDB" id="880456at2"/>
<evidence type="ECO:0000313" key="2">
    <source>
        <dbReference type="Proteomes" id="UP000196027"/>
    </source>
</evidence>
<dbReference type="Gene3D" id="3.30.530.20">
    <property type="match status" value="1"/>
</dbReference>
<organism evidence="1 2">
    <name type="scientific">Oleiphilus messinensis</name>
    <dbReference type="NCBI Taxonomy" id="141451"/>
    <lineage>
        <taxon>Bacteria</taxon>
        <taxon>Pseudomonadati</taxon>
        <taxon>Pseudomonadota</taxon>
        <taxon>Gammaproteobacteria</taxon>
        <taxon>Oceanospirillales</taxon>
        <taxon>Oleiphilaceae</taxon>
        <taxon>Oleiphilus</taxon>
    </lineage>
</organism>
<reference evidence="1 2" key="1">
    <citation type="submission" date="2017-05" db="EMBL/GenBank/DDBJ databases">
        <title>Genomic insights into alkan degradation activity of Oleiphilus messinensis.</title>
        <authorList>
            <person name="Kozyavkin S.A."/>
            <person name="Slesarev A.I."/>
            <person name="Golyshin P.N."/>
            <person name="Korzhenkov A."/>
            <person name="Golyshina O.N."/>
            <person name="Toshchakov S.V."/>
        </authorList>
    </citation>
    <scope>NUCLEOTIDE SEQUENCE [LARGE SCALE GENOMIC DNA]</scope>
    <source>
        <strain evidence="1 2">ME102</strain>
    </source>
</reference>
<sequence length="139" mass="15110">MKMHDVQSIDLNVPAAQAYAYIAESENLPHWTHAFASVSGKNAVMKTPGGEVPIELRTEASREQGTVDWFMVFPDGSVASAYSRVVNLTADQSVFSFTLLPPPVPLEQLEGTLQQQSEILASELTLLKHCLEGEAVNPA</sequence>
<dbReference type="RefSeq" id="WP_087463979.1">
    <property type="nucleotide sequence ID" value="NZ_CP021425.1"/>
</dbReference>
<dbReference type="Proteomes" id="UP000196027">
    <property type="component" value="Chromosome"/>
</dbReference>
<keyword evidence="2" id="KW-1185">Reference proteome</keyword>
<proteinExistence type="predicted"/>
<dbReference type="KEGG" id="ome:OLMES_5308"/>
<accession>A0A1Y0IFK3</accession>
<gene>
    <name evidence="1" type="ORF">OLMES_5308</name>
</gene>
<protein>
    <recommendedName>
        <fullName evidence="3">Polyketide cyclase / dehydrase and lipid transport</fullName>
    </recommendedName>
</protein>
<dbReference type="AlphaFoldDB" id="A0A1Y0IFK3"/>
<dbReference type="SUPFAM" id="SSF55961">
    <property type="entry name" value="Bet v1-like"/>
    <property type="match status" value="1"/>
</dbReference>